<dbReference type="RefSeq" id="WP_397096026.1">
    <property type="nucleotide sequence ID" value="NZ_JBIRYO010000041.1"/>
</dbReference>
<comment type="caution">
    <text evidence="1">The sequence shown here is derived from an EMBL/GenBank/DDBJ whole genome shotgun (WGS) entry which is preliminary data.</text>
</comment>
<proteinExistence type="predicted"/>
<protein>
    <submittedName>
        <fullName evidence="1">Uncharacterized protein</fullName>
    </submittedName>
</protein>
<evidence type="ECO:0000313" key="2">
    <source>
        <dbReference type="Proteomes" id="UP001611415"/>
    </source>
</evidence>
<evidence type="ECO:0000313" key="1">
    <source>
        <dbReference type="EMBL" id="MFI2478491.1"/>
    </source>
</evidence>
<gene>
    <name evidence="1" type="ORF">ACH49W_34495</name>
</gene>
<keyword evidence="2" id="KW-1185">Reference proteome</keyword>
<organism evidence="1 2">
    <name type="scientific">Nocardia xishanensis</name>
    <dbReference type="NCBI Taxonomy" id="238964"/>
    <lineage>
        <taxon>Bacteria</taxon>
        <taxon>Bacillati</taxon>
        <taxon>Actinomycetota</taxon>
        <taxon>Actinomycetes</taxon>
        <taxon>Mycobacteriales</taxon>
        <taxon>Nocardiaceae</taxon>
        <taxon>Nocardia</taxon>
    </lineage>
</organism>
<name>A0ABW7XBH5_9NOCA</name>
<dbReference type="EMBL" id="JBIRYO010000041">
    <property type="protein sequence ID" value="MFI2478491.1"/>
    <property type="molecule type" value="Genomic_DNA"/>
</dbReference>
<reference evidence="1 2" key="1">
    <citation type="submission" date="2024-10" db="EMBL/GenBank/DDBJ databases">
        <title>The Natural Products Discovery Center: Release of the First 8490 Sequenced Strains for Exploring Actinobacteria Biosynthetic Diversity.</title>
        <authorList>
            <person name="Kalkreuter E."/>
            <person name="Kautsar S.A."/>
            <person name="Yang D."/>
            <person name="Bader C.D."/>
            <person name="Teijaro C.N."/>
            <person name="Fluegel L."/>
            <person name="Davis C.M."/>
            <person name="Simpson J.R."/>
            <person name="Lauterbach L."/>
            <person name="Steele A.D."/>
            <person name="Gui C."/>
            <person name="Meng S."/>
            <person name="Li G."/>
            <person name="Viehrig K."/>
            <person name="Ye F."/>
            <person name="Su P."/>
            <person name="Kiefer A.F."/>
            <person name="Nichols A."/>
            <person name="Cepeda A.J."/>
            <person name="Yan W."/>
            <person name="Fan B."/>
            <person name="Jiang Y."/>
            <person name="Adhikari A."/>
            <person name="Zheng C.-J."/>
            <person name="Schuster L."/>
            <person name="Cowan T.M."/>
            <person name="Smanski M.J."/>
            <person name="Chevrette M.G."/>
            <person name="De Carvalho L.P.S."/>
            <person name="Shen B."/>
        </authorList>
    </citation>
    <scope>NUCLEOTIDE SEQUENCE [LARGE SCALE GENOMIC DNA]</scope>
    <source>
        <strain evidence="1 2">NPDC019275</strain>
    </source>
</reference>
<dbReference type="Proteomes" id="UP001611415">
    <property type="component" value="Unassembled WGS sequence"/>
</dbReference>
<sequence length="128" mass="14082">MAEEPTSPWRRFAEQARAGELYLDDEAAARQVIAACNQRLDDLEALMHLSRNAQNVSGFGDFDMADMLAGKFRKQATGTENSIDTIIAKDVEVVKDMRDIMAISIARLRGQDYTNSAAITAIIDSVGE</sequence>
<accession>A0ABW7XBH5</accession>